<evidence type="ECO:0000256" key="9">
    <source>
        <dbReference type="RuleBase" id="RU363054"/>
    </source>
</evidence>
<reference evidence="11 12" key="1">
    <citation type="submission" date="2020-12" db="EMBL/GenBank/DDBJ databases">
        <title>WGS of Thermoactinomyces spp.</title>
        <authorList>
            <person name="Cheng K."/>
        </authorList>
    </citation>
    <scope>NUCLEOTIDE SEQUENCE [LARGE SCALE GENOMIC DNA]</scope>
    <source>
        <strain evidence="12">CICC 10671\DSM 43846</strain>
    </source>
</reference>
<comment type="function">
    <text evidence="9">Part of the binding-protein-dependent transport system for phosphate; probably responsible for the translocation of the substrate across the membrane.</text>
</comment>
<comment type="similarity">
    <text evidence="2 9">Belongs to the binding-protein-dependent transport system permease family. CysTW subfamily.</text>
</comment>
<gene>
    <name evidence="11" type="primary">pstC</name>
    <name evidence="11" type="ORF">I8U20_05570</name>
</gene>
<comment type="subcellular location">
    <subcellularLocation>
        <location evidence="1 8">Cell membrane</location>
        <topology evidence="1 8">Multi-pass membrane protein</topology>
    </subcellularLocation>
</comment>
<evidence type="ECO:0000313" key="11">
    <source>
        <dbReference type="EMBL" id="MBH8594797.1"/>
    </source>
</evidence>
<feature type="transmembrane region" description="Helical" evidence="8">
    <location>
        <begin position="216"/>
        <end position="237"/>
    </location>
</feature>
<dbReference type="Pfam" id="PF00528">
    <property type="entry name" value="BPD_transp_1"/>
    <property type="match status" value="1"/>
</dbReference>
<feature type="domain" description="ABC transmembrane type-1" evidence="10">
    <location>
        <begin position="93"/>
        <end position="303"/>
    </location>
</feature>
<keyword evidence="12" id="KW-1185">Reference proteome</keyword>
<name>A0A8I1A3B0_THEIN</name>
<dbReference type="InterPro" id="IPR011864">
    <property type="entry name" value="Phosphate_PstC"/>
</dbReference>
<sequence length="312" mass="33617">MEQVASANRSLKEELIQPERKMLRIEKRGKIITLLCAWILIVTLFSLIWFIASKGIAPFFRNEITLSEFFSLQWGPAISPEQGGPFYGVLTFVAGSLAVAAGAVIISAPLGIGAAIFMTEIAPGWGRKILQPVTEMLVGIPSVVYGFIGLTVIVPWIRSVAGGLGFGLLSGMLVLAVMILPTIISVGADAIQAVPKMVREGSYALGATRWQTISRLVVRSAMPGLMTGVVLGMARAFGEALAVQMVIGNAPNLPVSFTTPISTLTSVITLNMGNTVQGTTEHDVLWSMALILLLMTLIFIFLIRFISRRRED</sequence>
<protein>
    <recommendedName>
        <fullName evidence="9">Phosphate transport system permease protein</fullName>
    </recommendedName>
</protein>
<dbReference type="GO" id="GO:0005886">
    <property type="term" value="C:plasma membrane"/>
    <property type="evidence" value="ECO:0007669"/>
    <property type="project" value="UniProtKB-SubCell"/>
</dbReference>
<keyword evidence="7 8" id="KW-0472">Membrane</keyword>
<accession>A0A8I1A3B0</accession>
<evidence type="ECO:0000259" key="10">
    <source>
        <dbReference type="PROSITE" id="PS50928"/>
    </source>
</evidence>
<feature type="transmembrane region" description="Helical" evidence="8">
    <location>
        <begin position="31"/>
        <end position="52"/>
    </location>
</feature>
<dbReference type="SUPFAM" id="SSF161098">
    <property type="entry name" value="MetI-like"/>
    <property type="match status" value="1"/>
</dbReference>
<dbReference type="CDD" id="cd06261">
    <property type="entry name" value="TM_PBP2"/>
    <property type="match status" value="1"/>
</dbReference>
<proteinExistence type="inferred from homology"/>
<dbReference type="Proteomes" id="UP000633619">
    <property type="component" value="Unassembled WGS sequence"/>
</dbReference>
<dbReference type="InterPro" id="IPR035906">
    <property type="entry name" value="MetI-like_sf"/>
</dbReference>
<comment type="caution">
    <text evidence="11">The sequence shown here is derived from an EMBL/GenBank/DDBJ whole genome shotgun (WGS) entry which is preliminary data.</text>
</comment>
<dbReference type="PROSITE" id="PS50928">
    <property type="entry name" value="ABC_TM1"/>
    <property type="match status" value="1"/>
</dbReference>
<feature type="transmembrane region" description="Helical" evidence="8">
    <location>
        <begin position="284"/>
        <end position="306"/>
    </location>
</feature>
<dbReference type="GO" id="GO:0005315">
    <property type="term" value="F:phosphate transmembrane transporter activity"/>
    <property type="evidence" value="ECO:0007669"/>
    <property type="project" value="InterPro"/>
</dbReference>
<dbReference type="PANTHER" id="PTHR30425">
    <property type="entry name" value="PHOSPHATE TRANSPORT SYSTEM PERMEASE PROTEIN PST"/>
    <property type="match status" value="1"/>
</dbReference>
<dbReference type="InterPro" id="IPR000515">
    <property type="entry name" value="MetI-like"/>
</dbReference>
<evidence type="ECO:0000256" key="5">
    <source>
        <dbReference type="ARBA" id="ARBA00022692"/>
    </source>
</evidence>
<dbReference type="InterPro" id="IPR051124">
    <property type="entry name" value="Phosphate_Transport_Permease"/>
</dbReference>
<evidence type="ECO:0000256" key="6">
    <source>
        <dbReference type="ARBA" id="ARBA00022989"/>
    </source>
</evidence>
<dbReference type="AlphaFoldDB" id="A0A8I1A3B0"/>
<organism evidence="11 12">
    <name type="scientific">Thermoactinomyces intermedius</name>
    <dbReference type="NCBI Taxonomy" id="2024"/>
    <lineage>
        <taxon>Bacteria</taxon>
        <taxon>Bacillati</taxon>
        <taxon>Bacillota</taxon>
        <taxon>Bacilli</taxon>
        <taxon>Bacillales</taxon>
        <taxon>Thermoactinomycetaceae</taxon>
        <taxon>Thermoactinomyces</taxon>
    </lineage>
</organism>
<evidence type="ECO:0000256" key="4">
    <source>
        <dbReference type="ARBA" id="ARBA00022475"/>
    </source>
</evidence>
<keyword evidence="6 8" id="KW-1133">Transmembrane helix</keyword>
<evidence type="ECO:0000313" key="12">
    <source>
        <dbReference type="Proteomes" id="UP000633619"/>
    </source>
</evidence>
<evidence type="ECO:0000256" key="8">
    <source>
        <dbReference type="RuleBase" id="RU363032"/>
    </source>
</evidence>
<keyword evidence="4 9" id="KW-1003">Cell membrane</keyword>
<feature type="transmembrane region" description="Helical" evidence="8">
    <location>
        <begin position="169"/>
        <end position="195"/>
    </location>
</feature>
<dbReference type="EMBL" id="JAECVW010000002">
    <property type="protein sequence ID" value="MBH8594797.1"/>
    <property type="molecule type" value="Genomic_DNA"/>
</dbReference>
<evidence type="ECO:0000256" key="3">
    <source>
        <dbReference type="ARBA" id="ARBA00022448"/>
    </source>
</evidence>
<evidence type="ECO:0000256" key="1">
    <source>
        <dbReference type="ARBA" id="ARBA00004651"/>
    </source>
</evidence>
<evidence type="ECO:0000256" key="7">
    <source>
        <dbReference type="ARBA" id="ARBA00023136"/>
    </source>
</evidence>
<evidence type="ECO:0000256" key="2">
    <source>
        <dbReference type="ARBA" id="ARBA00007069"/>
    </source>
</evidence>
<dbReference type="GO" id="GO:0006817">
    <property type="term" value="P:phosphate ion transport"/>
    <property type="evidence" value="ECO:0007669"/>
    <property type="project" value="UniProtKB-KW"/>
</dbReference>
<feature type="transmembrane region" description="Helical" evidence="8">
    <location>
        <begin position="86"/>
        <end position="117"/>
    </location>
</feature>
<dbReference type="RefSeq" id="WP_181732459.1">
    <property type="nucleotide sequence ID" value="NZ_JACEIR010000008.1"/>
</dbReference>
<keyword evidence="9" id="KW-0592">Phosphate transport</keyword>
<keyword evidence="5 8" id="KW-0812">Transmembrane</keyword>
<dbReference type="Gene3D" id="1.10.3720.10">
    <property type="entry name" value="MetI-like"/>
    <property type="match status" value="1"/>
</dbReference>
<dbReference type="NCBIfam" id="TIGR02138">
    <property type="entry name" value="phosphate_pstC"/>
    <property type="match status" value="1"/>
</dbReference>
<feature type="transmembrane region" description="Helical" evidence="8">
    <location>
        <begin position="137"/>
        <end position="157"/>
    </location>
</feature>
<dbReference type="PANTHER" id="PTHR30425:SF2">
    <property type="entry name" value="ABC TRANSPORTER PERMEASE PROTEIN YQGH-RELATED"/>
    <property type="match status" value="1"/>
</dbReference>
<keyword evidence="3 8" id="KW-0813">Transport</keyword>